<evidence type="ECO:0000313" key="7">
    <source>
        <dbReference type="EMBL" id="KAE8099023.1"/>
    </source>
</evidence>
<dbReference type="EMBL" id="CM017327">
    <property type="protein sequence ID" value="KAE8099023.1"/>
    <property type="molecule type" value="Genomic_DNA"/>
</dbReference>
<comment type="function">
    <text evidence="4">Plant non-specific lipid-transfer proteins transfer phospholipids as well as galactolipids across membranes. May play a role in wax or cutin deposition in the cell walls of expanding epidermal cells and certain secretory tissues.</text>
</comment>
<gene>
    <name evidence="7" type="ORF">FH972_017039</name>
</gene>
<dbReference type="Pfam" id="PF00234">
    <property type="entry name" value="Tryp_alpha_amyl"/>
    <property type="match status" value="1"/>
</dbReference>
<dbReference type="SMART" id="SM00499">
    <property type="entry name" value="AAI"/>
    <property type="match status" value="1"/>
</dbReference>
<dbReference type="GO" id="GO:0006869">
    <property type="term" value="P:lipid transport"/>
    <property type="evidence" value="ECO:0007669"/>
    <property type="project" value="InterPro"/>
</dbReference>
<feature type="signal peptide" evidence="5">
    <location>
        <begin position="1"/>
        <end position="26"/>
    </location>
</feature>
<dbReference type="InterPro" id="IPR016140">
    <property type="entry name" value="Bifunc_inhib/LTP/seed_store"/>
</dbReference>
<dbReference type="OrthoDB" id="1890443at2759"/>
<keyword evidence="4" id="KW-0446">Lipid-binding</keyword>
<name>A0A5N6RJ02_9ROSI</name>
<dbReference type="PANTHER" id="PTHR33076">
    <property type="entry name" value="NON-SPECIFIC LIPID-TRANSFER PROTEIN 2-RELATED"/>
    <property type="match status" value="1"/>
</dbReference>
<dbReference type="GO" id="GO:0008289">
    <property type="term" value="F:lipid binding"/>
    <property type="evidence" value="ECO:0007669"/>
    <property type="project" value="UniProtKB-KW"/>
</dbReference>
<feature type="chain" id="PRO_5024369762" description="Non-specific lipid-transfer protein" evidence="5">
    <location>
        <begin position="27"/>
        <end position="118"/>
    </location>
</feature>
<comment type="similarity">
    <text evidence="1 4">Belongs to the plant LTP family.</text>
</comment>
<evidence type="ECO:0000256" key="5">
    <source>
        <dbReference type="SAM" id="SignalP"/>
    </source>
</evidence>
<dbReference type="Gene3D" id="1.10.110.10">
    <property type="entry name" value="Plant lipid-transfer and hydrophobic proteins"/>
    <property type="match status" value="1"/>
</dbReference>
<reference evidence="7 8" key="1">
    <citation type="submission" date="2019-06" db="EMBL/GenBank/DDBJ databases">
        <title>A chromosomal-level reference genome of Carpinus fangiana (Coryloideae, Betulaceae).</title>
        <authorList>
            <person name="Yang X."/>
            <person name="Wang Z."/>
            <person name="Zhang L."/>
            <person name="Hao G."/>
            <person name="Liu J."/>
            <person name="Yang Y."/>
        </authorList>
    </citation>
    <scope>NUCLEOTIDE SEQUENCE [LARGE SCALE GENOMIC DNA]</scope>
    <source>
        <strain evidence="7">Cfa_2016G</strain>
        <tissue evidence="7">Leaf</tissue>
    </source>
</reference>
<keyword evidence="2 4" id="KW-0813">Transport</keyword>
<evidence type="ECO:0000256" key="4">
    <source>
        <dbReference type="RuleBase" id="RU000628"/>
    </source>
</evidence>
<evidence type="ECO:0000259" key="6">
    <source>
        <dbReference type="SMART" id="SM00499"/>
    </source>
</evidence>
<evidence type="ECO:0000256" key="1">
    <source>
        <dbReference type="ARBA" id="ARBA00009748"/>
    </source>
</evidence>
<dbReference type="SUPFAM" id="SSF47699">
    <property type="entry name" value="Bifunctional inhibitor/lipid-transfer protein/seed storage 2S albumin"/>
    <property type="match status" value="1"/>
</dbReference>
<sequence>MASSIVLRITCMVLISMMVCAPLAHAAISCGTVQSSLAPCIPYVRNNGSGSVPPGCCKGIASVNAAAKTTADRQAVCECLKKAIGAIAGANPAVIAGLPGKCGVNVPYKISTSTNCKT</sequence>
<dbReference type="FunFam" id="1.10.110.10:FF:000002">
    <property type="entry name" value="Non-specific lipid-transfer protein"/>
    <property type="match status" value="1"/>
</dbReference>
<protein>
    <recommendedName>
        <fullName evidence="4">Non-specific lipid-transfer protein</fullName>
    </recommendedName>
</protein>
<keyword evidence="8" id="KW-1185">Reference proteome</keyword>
<dbReference type="CDD" id="cd01960">
    <property type="entry name" value="nsLTP1"/>
    <property type="match status" value="1"/>
</dbReference>
<accession>A0A5N6RJ02</accession>
<keyword evidence="3" id="KW-1015">Disulfide bond</keyword>
<dbReference type="InterPro" id="IPR036312">
    <property type="entry name" value="Bifun_inhib/LTP/seed_sf"/>
</dbReference>
<organism evidence="7 8">
    <name type="scientific">Carpinus fangiana</name>
    <dbReference type="NCBI Taxonomy" id="176857"/>
    <lineage>
        <taxon>Eukaryota</taxon>
        <taxon>Viridiplantae</taxon>
        <taxon>Streptophyta</taxon>
        <taxon>Embryophyta</taxon>
        <taxon>Tracheophyta</taxon>
        <taxon>Spermatophyta</taxon>
        <taxon>Magnoliopsida</taxon>
        <taxon>eudicotyledons</taxon>
        <taxon>Gunneridae</taxon>
        <taxon>Pentapetalae</taxon>
        <taxon>rosids</taxon>
        <taxon>fabids</taxon>
        <taxon>Fagales</taxon>
        <taxon>Betulaceae</taxon>
        <taxon>Carpinus</taxon>
    </lineage>
</organism>
<evidence type="ECO:0000256" key="3">
    <source>
        <dbReference type="ARBA" id="ARBA00023157"/>
    </source>
</evidence>
<dbReference type="PRINTS" id="PR00382">
    <property type="entry name" value="LIPIDTRNSFER"/>
</dbReference>
<dbReference type="Proteomes" id="UP000327013">
    <property type="component" value="Chromosome 7"/>
</dbReference>
<evidence type="ECO:0000256" key="2">
    <source>
        <dbReference type="ARBA" id="ARBA00022448"/>
    </source>
</evidence>
<dbReference type="AlphaFoldDB" id="A0A5N6RJ02"/>
<evidence type="ECO:0000313" key="8">
    <source>
        <dbReference type="Proteomes" id="UP000327013"/>
    </source>
</evidence>
<keyword evidence="5" id="KW-0732">Signal</keyword>
<dbReference type="InterPro" id="IPR000528">
    <property type="entry name" value="Plant_nsLTP"/>
</dbReference>
<proteinExistence type="inferred from homology"/>
<feature type="domain" description="Bifunctional inhibitor/plant lipid transfer protein/seed storage helical" evidence="6">
    <location>
        <begin position="30"/>
        <end position="116"/>
    </location>
</feature>